<keyword evidence="2" id="KW-0472">Membrane</keyword>
<keyword evidence="5" id="KW-1185">Reference proteome</keyword>
<organism evidence="4 5">
    <name type="scientific">Herbidospora galbida</name>
    <dbReference type="NCBI Taxonomy" id="2575442"/>
    <lineage>
        <taxon>Bacteria</taxon>
        <taxon>Bacillati</taxon>
        <taxon>Actinomycetota</taxon>
        <taxon>Actinomycetes</taxon>
        <taxon>Streptosporangiales</taxon>
        <taxon>Streptosporangiaceae</taxon>
        <taxon>Herbidospora</taxon>
    </lineage>
</organism>
<feature type="transmembrane region" description="Helical" evidence="2">
    <location>
        <begin position="512"/>
        <end position="534"/>
    </location>
</feature>
<sequence>MGRITDDTHLDLPAIQGADPLAPGQPVDNHDPSATGPQRAVDHGTGPQAHGVHSTGPQQVPQNPYASGGRLADSFAPPAPQRPGPDTGQSPFPAPYDGPGASGTPGSFPGGGTLASPGATGAFPGGGAPGTPGRFPGSGGPGSASGTGAFGMPGSGAPGNGPLSAPTHTSADPLPQRKPRDRRPKADDGPGEGFDYFGGGAPKAAQHPQSATRIPHRPDPQQGQRIPHAAAQQAPPGMAPVDYPDPPADWSPWQRRRSPYDPPSAPLPTQPPGFENFQTDTFAAVGSQTGGHAGATTGGFPESPSMPLPAWAATPPTATPPTYGEEEEPQPAKKPRSHHLDNVKFVLIALVISSHALRDTVGADTANKAGYIWAFAFHMPLFVMISGYLSRNFWDSRGKVNKLVDTILIPYVIVEVGYAVLRWALGGKWTLTITDPAWLNWYLVALLLWRVTVPVWKRVRWPFTVAVVVYLLSGFSQLEQDFSMDRFFGLLPFFVLGMVLKPEHFEWLHKSWVRMIGAFVLAAWTAAAIVLAPQLGLKIFYNRYSYADLNMNDWWYAIGFRLAFLVGVLALCFAVLAIIPKRETWFSDLGVRTLYAYLLHGIPILILKDFGLLKLEWLQGPLGTLAIIASSFVLAIILCLPVTRAVFKWLLEPRLTWLYRKPQAEVQP</sequence>
<feature type="compositionally biased region" description="Low complexity" evidence="1">
    <location>
        <begin position="227"/>
        <end position="240"/>
    </location>
</feature>
<feature type="transmembrane region" description="Helical" evidence="2">
    <location>
        <begin position="554"/>
        <end position="577"/>
    </location>
</feature>
<feature type="transmembrane region" description="Helical" evidence="2">
    <location>
        <begin position="627"/>
        <end position="651"/>
    </location>
</feature>
<feature type="transmembrane region" description="Helical" evidence="2">
    <location>
        <begin position="403"/>
        <end position="425"/>
    </location>
</feature>
<dbReference type="Pfam" id="PF01757">
    <property type="entry name" value="Acyl_transf_3"/>
    <property type="match status" value="1"/>
</dbReference>
<feature type="transmembrane region" description="Helical" evidence="2">
    <location>
        <begin position="437"/>
        <end position="456"/>
    </location>
</feature>
<dbReference type="InterPro" id="IPR002656">
    <property type="entry name" value="Acyl_transf_3_dom"/>
</dbReference>
<name>A0A4U3MHU8_9ACTN</name>
<evidence type="ECO:0000259" key="3">
    <source>
        <dbReference type="Pfam" id="PF01757"/>
    </source>
</evidence>
<reference evidence="4 5" key="1">
    <citation type="submission" date="2019-04" db="EMBL/GenBank/DDBJ databases">
        <title>Herbidospora sp. NEAU-GS14.nov., a novel actinomycete isolated from soil.</title>
        <authorList>
            <person name="Han L."/>
        </authorList>
    </citation>
    <scope>NUCLEOTIDE SEQUENCE [LARGE SCALE GENOMIC DNA]</scope>
    <source>
        <strain evidence="4 5">NEAU-GS14</strain>
    </source>
</reference>
<feature type="compositionally biased region" description="Low complexity" evidence="1">
    <location>
        <begin position="308"/>
        <end position="323"/>
    </location>
</feature>
<comment type="caution">
    <text evidence="4">The sequence shown here is derived from an EMBL/GenBank/DDBJ whole genome shotgun (WGS) entry which is preliminary data.</text>
</comment>
<feature type="region of interest" description="Disordered" evidence="1">
    <location>
        <begin position="1"/>
        <end position="337"/>
    </location>
</feature>
<dbReference type="Proteomes" id="UP000308705">
    <property type="component" value="Unassembled WGS sequence"/>
</dbReference>
<feature type="domain" description="Acyltransferase 3" evidence="3">
    <location>
        <begin position="340"/>
        <end position="638"/>
    </location>
</feature>
<evidence type="ECO:0000313" key="4">
    <source>
        <dbReference type="EMBL" id="TKK88410.1"/>
    </source>
</evidence>
<dbReference type="InterPro" id="IPR052734">
    <property type="entry name" value="Nod_factor_acetyltransferase"/>
</dbReference>
<dbReference type="AlphaFoldDB" id="A0A4U3MHU8"/>
<dbReference type="EMBL" id="SZQA01000011">
    <property type="protein sequence ID" value="TKK88410.1"/>
    <property type="molecule type" value="Genomic_DNA"/>
</dbReference>
<dbReference type="PANTHER" id="PTHR37312:SF1">
    <property type="entry name" value="MEMBRANE-BOUND ACYLTRANSFERASE YKRP-RELATED"/>
    <property type="match status" value="1"/>
</dbReference>
<keyword evidence="2" id="KW-0812">Transmembrane</keyword>
<feature type="transmembrane region" description="Helical" evidence="2">
    <location>
        <begin position="589"/>
        <end position="607"/>
    </location>
</feature>
<feature type="compositionally biased region" description="Pro residues" evidence="1">
    <location>
        <begin position="260"/>
        <end position="271"/>
    </location>
</feature>
<gene>
    <name evidence="4" type="ORF">FDA94_14020</name>
</gene>
<dbReference type="RefSeq" id="WP_137247494.1">
    <property type="nucleotide sequence ID" value="NZ_SZQA01000011.1"/>
</dbReference>
<feature type="compositionally biased region" description="Polar residues" evidence="1">
    <location>
        <begin position="55"/>
        <end position="65"/>
    </location>
</feature>
<feature type="transmembrane region" description="Helical" evidence="2">
    <location>
        <begin position="370"/>
        <end position="391"/>
    </location>
</feature>
<dbReference type="GO" id="GO:0016747">
    <property type="term" value="F:acyltransferase activity, transferring groups other than amino-acyl groups"/>
    <property type="evidence" value="ECO:0007669"/>
    <property type="project" value="InterPro"/>
</dbReference>
<feature type="transmembrane region" description="Helical" evidence="2">
    <location>
        <begin position="461"/>
        <end position="478"/>
    </location>
</feature>
<feature type="compositionally biased region" description="Basic and acidic residues" evidence="1">
    <location>
        <begin position="1"/>
        <end position="10"/>
    </location>
</feature>
<dbReference type="PANTHER" id="PTHR37312">
    <property type="entry name" value="MEMBRANE-BOUND ACYLTRANSFERASE YKRP-RELATED"/>
    <property type="match status" value="1"/>
</dbReference>
<keyword evidence="2" id="KW-1133">Transmembrane helix</keyword>
<feature type="compositionally biased region" description="Gly residues" evidence="1">
    <location>
        <begin position="100"/>
        <end position="113"/>
    </location>
</feature>
<evidence type="ECO:0000256" key="2">
    <source>
        <dbReference type="SAM" id="Phobius"/>
    </source>
</evidence>
<feature type="compositionally biased region" description="Gly residues" evidence="1">
    <location>
        <begin position="123"/>
        <end position="159"/>
    </location>
</feature>
<proteinExistence type="predicted"/>
<dbReference type="OrthoDB" id="6623990at2"/>
<evidence type="ECO:0000313" key="5">
    <source>
        <dbReference type="Proteomes" id="UP000308705"/>
    </source>
</evidence>
<feature type="compositionally biased region" description="Gly residues" evidence="1">
    <location>
        <begin position="288"/>
        <end position="297"/>
    </location>
</feature>
<feature type="transmembrane region" description="Helical" evidence="2">
    <location>
        <begin position="484"/>
        <end position="500"/>
    </location>
</feature>
<protein>
    <recommendedName>
        <fullName evidence="3">Acyltransferase 3 domain-containing protein</fullName>
    </recommendedName>
</protein>
<accession>A0A4U3MHU8</accession>
<evidence type="ECO:0000256" key="1">
    <source>
        <dbReference type="SAM" id="MobiDB-lite"/>
    </source>
</evidence>